<evidence type="ECO:0000259" key="3">
    <source>
        <dbReference type="Pfam" id="PF23159"/>
    </source>
</evidence>
<organism evidence="5 6">
    <name type="scientific">Mesobacillus foraminis</name>
    <dbReference type="NCBI Taxonomy" id="279826"/>
    <lineage>
        <taxon>Bacteria</taxon>
        <taxon>Bacillati</taxon>
        <taxon>Bacillota</taxon>
        <taxon>Bacilli</taxon>
        <taxon>Bacillales</taxon>
        <taxon>Bacillaceae</taxon>
        <taxon>Mesobacillus</taxon>
    </lineage>
</organism>
<comment type="caution">
    <text evidence="5">The sequence shown here is derived from an EMBL/GenBank/DDBJ whole genome shotgun (WGS) entry which is preliminary data.</text>
</comment>
<accession>A0A4R2AUX7</accession>
<protein>
    <submittedName>
        <fullName evidence="5">Uncharacterized protein</fullName>
    </submittedName>
</protein>
<dbReference type="RefSeq" id="WP_132011547.1">
    <property type="nucleotide sequence ID" value="NZ_JABUHM010000024.1"/>
</dbReference>
<dbReference type="InterPro" id="IPR058971">
    <property type="entry name" value="Rok_N_oligomerisation"/>
</dbReference>
<evidence type="ECO:0000259" key="4">
    <source>
        <dbReference type="Pfam" id="PF26513"/>
    </source>
</evidence>
<evidence type="ECO:0000256" key="1">
    <source>
        <dbReference type="SAM" id="Coils"/>
    </source>
</evidence>
<sequence>MFNERDALKIRLQQLIEMEERTLKMFQEERKEIFNRLRELDNQDRLAYSMEDLDPIQGHKPESFQGSYSGDLESLREEEREDRKKGYHQKTWMLRNAAIDILKQRQVAMPLKDLKKEIETETGVELSNISLFMTNLMKKEENIVKATHGQYMYVENNS</sequence>
<evidence type="ECO:0000313" key="5">
    <source>
        <dbReference type="EMBL" id="TCN17543.1"/>
    </source>
</evidence>
<keyword evidence="1" id="KW-0175">Coiled coil</keyword>
<dbReference type="Proteomes" id="UP000295689">
    <property type="component" value="Unassembled WGS sequence"/>
</dbReference>
<keyword evidence="6" id="KW-1185">Reference proteome</keyword>
<reference evidence="5 6" key="1">
    <citation type="journal article" date="2015" name="Stand. Genomic Sci.">
        <title>Genomic Encyclopedia of Bacterial and Archaeal Type Strains, Phase III: the genomes of soil and plant-associated and newly described type strains.</title>
        <authorList>
            <person name="Whitman W.B."/>
            <person name="Woyke T."/>
            <person name="Klenk H.P."/>
            <person name="Zhou Y."/>
            <person name="Lilburn T.G."/>
            <person name="Beck B.J."/>
            <person name="De Vos P."/>
            <person name="Vandamme P."/>
            <person name="Eisen J.A."/>
            <person name="Garrity G."/>
            <person name="Hugenholtz P."/>
            <person name="Kyrpides N.C."/>
        </authorList>
    </citation>
    <scope>NUCLEOTIDE SEQUENCE [LARGE SCALE GENOMIC DNA]</scope>
    <source>
        <strain evidence="5 6">CV53</strain>
    </source>
</reference>
<feature type="coiled-coil region" evidence="1">
    <location>
        <begin position="9"/>
        <end position="43"/>
    </location>
</feature>
<dbReference type="Pfam" id="PF26513">
    <property type="entry name" value="Rok_N"/>
    <property type="match status" value="1"/>
</dbReference>
<feature type="compositionally biased region" description="Basic and acidic residues" evidence="2">
    <location>
        <begin position="73"/>
        <end position="84"/>
    </location>
</feature>
<proteinExistence type="predicted"/>
<dbReference type="Pfam" id="PF23159">
    <property type="entry name" value="WHD_Rok"/>
    <property type="match status" value="1"/>
</dbReference>
<name>A0A4R2AUX7_9BACI</name>
<evidence type="ECO:0000313" key="6">
    <source>
        <dbReference type="Proteomes" id="UP000295689"/>
    </source>
</evidence>
<evidence type="ECO:0000256" key="2">
    <source>
        <dbReference type="SAM" id="MobiDB-lite"/>
    </source>
</evidence>
<gene>
    <name evidence="5" type="ORF">EV146_1258</name>
</gene>
<dbReference type="InterPro" id="IPR056984">
    <property type="entry name" value="WH_Rok"/>
</dbReference>
<dbReference type="EMBL" id="SLVV01000025">
    <property type="protein sequence ID" value="TCN17543.1"/>
    <property type="molecule type" value="Genomic_DNA"/>
</dbReference>
<feature type="region of interest" description="Disordered" evidence="2">
    <location>
        <begin position="56"/>
        <end position="86"/>
    </location>
</feature>
<feature type="domain" description="Rok N-terminal oligomerisation" evidence="4">
    <location>
        <begin position="1"/>
        <end position="41"/>
    </location>
</feature>
<dbReference type="AlphaFoldDB" id="A0A4R2AUX7"/>
<feature type="domain" description="Repressor Rok winged helix" evidence="3">
    <location>
        <begin position="95"/>
        <end position="151"/>
    </location>
</feature>